<name>A0A1I7X3P4_HETBA</name>
<sequence>MEINEIENSDIVLLFCGYRMIRLSNIYFIYFFLKL</sequence>
<reference evidence="3" key="1">
    <citation type="submission" date="2016-11" db="UniProtKB">
        <authorList>
            <consortium name="WormBaseParasite"/>
        </authorList>
    </citation>
    <scope>IDENTIFICATION</scope>
</reference>
<evidence type="ECO:0000313" key="3">
    <source>
        <dbReference type="WBParaSite" id="Hba_12082"/>
    </source>
</evidence>
<evidence type="ECO:0000256" key="1">
    <source>
        <dbReference type="SAM" id="Phobius"/>
    </source>
</evidence>
<dbReference type="AlphaFoldDB" id="A0A1I7X3P4"/>
<organism evidence="2 3">
    <name type="scientific">Heterorhabditis bacteriophora</name>
    <name type="common">Entomopathogenic nematode worm</name>
    <dbReference type="NCBI Taxonomy" id="37862"/>
    <lineage>
        <taxon>Eukaryota</taxon>
        <taxon>Metazoa</taxon>
        <taxon>Ecdysozoa</taxon>
        <taxon>Nematoda</taxon>
        <taxon>Chromadorea</taxon>
        <taxon>Rhabditida</taxon>
        <taxon>Rhabditina</taxon>
        <taxon>Rhabditomorpha</taxon>
        <taxon>Strongyloidea</taxon>
        <taxon>Heterorhabditidae</taxon>
        <taxon>Heterorhabditis</taxon>
    </lineage>
</organism>
<keyword evidence="1" id="KW-1133">Transmembrane helix</keyword>
<dbReference type="Proteomes" id="UP000095283">
    <property type="component" value="Unplaced"/>
</dbReference>
<keyword evidence="2" id="KW-1185">Reference proteome</keyword>
<keyword evidence="1" id="KW-0812">Transmembrane</keyword>
<evidence type="ECO:0000313" key="2">
    <source>
        <dbReference type="Proteomes" id="UP000095283"/>
    </source>
</evidence>
<dbReference type="WBParaSite" id="Hba_12082">
    <property type="protein sequence ID" value="Hba_12082"/>
    <property type="gene ID" value="Hba_12082"/>
</dbReference>
<accession>A0A1I7X3P4</accession>
<feature type="transmembrane region" description="Helical" evidence="1">
    <location>
        <begin position="12"/>
        <end position="33"/>
    </location>
</feature>
<keyword evidence="1" id="KW-0472">Membrane</keyword>
<proteinExistence type="predicted"/>
<protein>
    <submittedName>
        <fullName evidence="3">Uncharacterized protein</fullName>
    </submittedName>
</protein>